<sequence>MRRPSSASTPLRALPILLLSALTPLAATVPAVAEHETRTRPACDASLALFPEIDISITVEIADTPETRAQGLMMRPSLAPRTGMLFIYEAPGPMSFWMKNTLIPLDMIFIDASGVIRHIHENAIPGDLTPIPGATPDDADPARLMVLELAGGEARRLGLKPGLALSHPRLDPEIAARPCQ</sequence>
<dbReference type="OrthoDB" id="9808290at2"/>
<dbReference type="PANTHER" id="PTHR37953">
    <property type="entry name" value="UPF0127 PROTEIN MJ1496"/>
    <property type="match status" value="1"/>
</dbReference>
<dbReference type="InterPro" id="IPR003795">
    <property type="entry name" value="DUF192"/>
</dbReference>
<evidence type="ECO:0008006" key="4">
    <source>
        <dbReference type="Google" id="ProtNLM"/>
    </source>
</evidence>
<evidence type="ECO:0000313" key="2">
    <source>
        <dbReference type="EMBL" id="AUM75582.1"/>
    </source>
</evidence>
<proteinExistence type="predicted"/>
<dbReference type="Pfam" id="PF02643">
    <property type="entry name" value="DUF192"/>
    <property type="match status" value="1"/>
</dbReference>
<evidence type="ECO:0000256" key="1">
    <source>
        <dbReference type="SAM" id="SignalP"/>
    </source>
</evidence>
<reference evidence="3" key="1">
    <citation type="submission" date="2017-12" db="EMBL/GenBank/DDBJ databases">
        <title>Genomic analysis of Paracoccus sp. CBA4604.</title>
        <authorList>
            <person name="Roh S.W."/>
            <person name="Kim J.Y."/>
            <person name="Kim J.S."/>
        </authorList>
    </citation>
    <scope>NUCLEOTIDE SEQUENCE [LARGE SCALE GENOMIC DNA]</scope>
    <source>
        <strain evidence="3">CBA4604</strain>
    </source>
</reference>
<evidence type="ECO:0000313" key="3">
    <source>
        <dbReference type="Proteomes" id="UP000234882"/>
    </source>
</evidence>
<protein>
    <recommendedName>
        <fullName evidence="4">DUF192 domain-containing protein</fullName>
    </recommendedName>
</protein>
<dbReference type="AlphaFoldDB" id="A0A2K9MJE1"/>
<dbReference type="EMBL" id="CP025583">
    <property type="protein sequence ID" value="AUM75582.1"/>
    <property type="molecule type" value="Genomic_DNA"/>
</dbReference>
<keyword evidence="1" id="KW-0732">Signal</keyword>
<accession>A0A2K9MJE1</accession>
<feature type="signal peptide" evidence="1">
    <location>
        <begin position="1"/>
        <end position="26"/>
    </location>
</feature>
<dbReference type="Proteomes" id="UP000234882">
    <property type="component" value="Chromosome"/>
</dbReference>
<dbReference type="KEGG" id="paru:CYR75_07080"/>
<dbReference type="Gene3D" id="2.60.120.1140">
    <property type="entry name" value="Protein of unknown function DUF192"/>
    <property type="match status" value="1"/>
</dbReference>
<keyword evidence="3" id="KW-1185">Reference proteome</keyword>
<feature type="chain" id="PRO_5014882001" description="DUF192 domain-containing protein" evidence="1">
    <location>
        <begin position="27"/>
        <end position="180"/>
    </location>
</feature>
<dbReference type="PANTHER" id="PTHR37953:SF1">
    <property type="entry name" value="UPF0127 PROTEIN MJ1496"/>
    <property type="match status" value="1"/>
</dbReference>
<dbReference type="InterPro" id="IPR038695">
    <property type="entry name" value="Saro_0823-like_sf"/>
</dbReference>
<name>A0A2K9MJE1_9RHOB</name>
<gene>
    <name evidence="2" type="ORF">CYR75_07080</name>
</gene>
<organism evidence="2 3">
    <name type="scientific">Paracoccus jeotgali</name>
    <dbReference type="NCBI Taxonomy" id="2065379"/>
    <lineage>
        <taxon>Bacteria</taxon>
        <taxon>Pseudomonadati</taxon>
        <taxon>Pseudomonadota</taxon>
        <taxon>Alphaproteobacteria</taxon>
        <taxon>Rhodobacterales</taxon>
        <taxon>Paracoccaceae</taxon>
        <taxon>Paracoccus</taxon>
    </lineage>
</organism>